<dbReference type="InterPro" id="IPR045222">
    <property type="entry name" value="Rpb4-like"/>
</dbReference>
<keyword evidence="2" id="KW-0539">Nucleus</keyword>
<dbReference type="Gene3D" id="1.20.1250.40">
    <property type="match status" value="1"/>
</dbReference>
<feature type="region of interest" description="Disordered" evidence="4">
    <location>
        <begin position="1"/>
        <end position="42"/>
    </location>
</feature>
<dbReference type="SUPFAM" id="SSF47819">
    <property type="entry name" value="HRDC-like"/>
    <property type="match status" value="1"/>
</dbReference>
<evidence type="ECO:0000256" key="4">
    <source>
        <dbReference type="SAM" id="MobiDB-lite"/>
    </source>
</evidence>
<dbReference type="GO" id="GO:0030880">
    <property type="term" value="C:RNA polymerase complex"/>
    <property type="evidence" value="ECO:0007669"/>
    <property type="project" value="InterPro"/>
</dbReference>
<dbReference type="InterPro" id="IPR005574">
    <property type="entry name" value="Rpb4/RPC9"/>
</dbReference>
<evidence type="ECO:0000313" key="6">
    <source>
        <dbReference type="EMBL" id="CAD9111422.1"/>
    </source>
</evidence>
<dbReference type="InterPro" id="IPR006590">
    <property type="entry name" value="RNA_pol_Rpb4/RPC9_core"/>
</dbReference>
<organism evidence="6">
    <name type="scientific">Alexandrium catenella</name>
    <name type="common">Red tide dinoflagellate</name>
    <name type="synonym">Gonyaulax catenella</name>
    <dbReference type="NCBI Taxonomy" id="2925"/>
    <lineage>
        <taxon>Eukaryota</taxon>
        <taxon>Sar</taxon>
        <taxon>Alveolata</taxon>
        <taxon>Dinophyceae</taxon>
        <taxon>Gonyaulacales</taxon>
        <taxon>Pyrocystaceae</taxon>
        <taxon>Alexandrium</taxon>
    </lineage>
</organism>
<dbReference type="Pfam" id="PF03874">
    <property type="entry name" value="RNA_pol_Rpb4"/>
    <property type="match status" value="1"/>
</dbReference>
<protein>
    <recommendedName>
        <fullName evidence="5">RNA polymerase Rpb4/RPC9 core domain-containing protein</fullName>
    </recommendedName>
</protein>
<proteinExistence type="inferred from homology"/>
<dbReference type="GO" id="GO:0006352">
    <property type="term" value="P:DNA-templated transcription initiation"/>
    <property type="evidence" value="ECO:0007669"/>
    <property type="project" value="InterPro"/>
</dbReference>
<accession>A0A7S1LR33</accession>
<dbReference type="InterPro" id="IPR010997">
    <property type="entry name" value="HRDC-like_sf"/>
</dbReference>
<gene>
    <name evidence="6" type="ORF">ACAT0790_LOCUS12617</name>
</gene>
<evidence type="ECO:0000256" key="3">
    <source>
        <dbReference type="ARBA" id="ARBA00025724"/>
    </source>
</evidence>
<feature type="domain" description="RNA polymerase Rpb4/RPC9 core" evidence="5">
    <location>
        <begin position="53"/>
        <end position="179"/>
    </location>
</feature>
<dbReference type="AlphaFoldDB" id="A0A7S1LR33"/>
<dbReference type="GO" id="GO:0005634">
    <property type="term" value="C:nucleus"/>
    <property type="evidence" value="ECO:0007669"/>
    <property type="project" value="UniProtKB-SubCell"/>
</dbReference>
<dbReference type="InterPro" id="IPR038324">
    <property type="entry name" value="Rpb4/RPC9_sf"/>
</dbReference>
<comment type="subcellular location">
    <subcellularLocation>
        <location evidence="1">Nucleus</location>
    </subcellularLocation>
</comment>
<sequence length="183" mass="20185">MAQAPPGPKRGASKLPSRAPRGSGPQTGAAMATVNPRDVDSARVGKDGKIMLGESNKHPCFHISEVDVLLGQILTKRARDTKPVSEELQKTMQYCKRFKPLKNDPAALKAKDQLLRRVDCRDQDGNARKLKRLRDFEAAQLLTLMPATEDEAKALIPTLEGNVFLSSLIAEVQPMRDFDRAIQ</sequence>
<reference evidence="6" key="1">
    <citation type="submission" date="2021-01" db="EMBL/GenBank/DDBJ databases">
        <authorList>
            <person name="Corre E."/>
            <person name="Pelletier E."/>
            <person name="Niang G."/>
            <person name="Scheremetjew M."/>
            <person name="Finn R."/>
            <person name="Kale V."/>
            <person name="Holt S."/>
            <person name="Cochrane G."/>
            <person name="Meng A."/>
            <person name="Brown T."/>
            <person name="Cohen L."/>
        </authorList>
    </citation>
    <scope>NUCLEOTIDE SEQUENCE</scope>
    <source>
        <strain evidence="6">OF101</strain>
    </source>
</reference>
<dbReference type="GO" id="GO:0000166">
    <property type="term" value="F:nucleotide binding"/>
    <property type="evidence" value="ECO:0007669"/>
    <property type="project" value="InterPro"/>
</dbReference>
<evidence type="ECO:0000256" key="2">
    <source>
        <dbReference type="ARBA" id="ARBA00023242"/>
    </source>
</evidence>
<evidence type="ECO:0000259" key="5">
    <source>
        <dbReference type="SMART" id="SM00657"/>
    </source>
</evidence>
<evidence type="ECO:0000256" key="1">
    <source>
        <dbReference type="ARBA" id="ARBA00004123"/>
    </source>
</evidence>
<comment type="similarity">
    <text evidence="3">Belongs to the eukaryotic RPB4 RNA polymerase subunit family.</text>
</comment>
<dbReference type="EMBL" id="HBGE01020941">
    <property type="protein sequence ID" value="CAD9111422.1"/>
    <property type="molecule type" value="Transcribed_RNA"/>
</dbReference>
<name>A0A7S1LR33_ALECA</name>
<dbReference type="PANTHER" id="PTHR21297">
    <property type="entry name" value="DNA-DIRECTED RNA POLYMERASE II"/>
    <property type="match status" value="1"/>
</dbReference>
<dbReference type="SMART" id="SM00657">
    <property type="entry name" value="RPOL4c"/>
    <property type="match status" value="1"/>
</dbReference>